<keyword evidence="2" id="KW-1185">Reference proteome</keyword>
<protein>
    <recommendedName>
        <fullName evidence="3">Prepronociceptin</fullName>
    </recommendedName>
</protein>
<accession>A0AAV7WI41</accession>
<reference evidence="1" key="1">
    <citation type="journal article" date="2022" name="bioRxiv">
        <title>Sequencing and chromosome-scale assembly of the giantPleurodeles waltlgenome.</title>
        <authorList>
            <person name="Brown T."/>
            <person name="Elewa A."/>
            <person name="Iarovenko S."/>
            <person name="Subramanian E."/>
            <person name="Araus A.J."/>
            <person name="Petzold A."/>
            <person name="Susuki M."/>
            <person name="Suzuki K.-i.T."/>
            <person name="Hayashi T."/>
            <person name="Toyoda A."/>
            <person name="Oliveira C."/>
            <person name="Osipova E."/>
            <person name="Leigh N.D."/>
            <person name="Simon A."/>
            <person name="Yun M.H."/>
        </authorList>
    </citation>
    <scope>NUCLEOTIDE SEQUENCE</scope>
    <source>
        <strain evidence="1">20211129_DDA</strain>
        <tissue evidence="1">Liver</tissue>
    </source>
</reference>
<comment type="caution">
    <text evidence="1">The sequence shown here is derived from an EMBL/GenBank/DDBJ whole genome shotgun (WGS) entry which is preliminary data.</text>
</comment>
<feature type="non-terminal residue" evidence="1">
    <location>
        <position position="1"/>
    </location>
</feature>
<evidence type="ECO:0008006" key="3">
    <source>
        <dbReference type="Google" id="ProtNLM"/>
    </source>
</evidence>
<gene>
    <name evidence="1" type="ORF">NDU88_000271</name>
</gene>
<dbReference type="EMBL" id="JANPWB010000001">
    <property type="protein sequence ID" value="KAJ1212616.1"/>
    <property type="molecule type" value="Genomic_DNA"/>
</dbReference>
<name>A0AAV7WI41_PLEWA</name>
<dbReference type="AlphaFoldDB" id="A0AAV7WI41"/>
<organism evidence="1 2">
    <name type="scientific">Pleurodeles waltl</name>
    <name type="common">Iberian ribbed newt</name>
    <dbReference type="NCBI Taxonomy" id="8319"/>
    <lineage>
        <taxon>Eukaryota</taxon>
        <taxon>Metazoa</taxon>
        <taxon>Chordata</taxon>
        <taxon>Craniata</taxon>
        <taxon>Vertebrata</taxon>
        <taxon>Euteleostomi</taxon>
        <taxon>Amphibia</taxon>
        <taxon>Batrachia</taxon>
        <taxon>Caudata</taxon>
        <taxon>Salamandroidea</taxon>
        <taxon>Salamandridae</taxon>
        <taxon>Pleurodelinae</taxon>
        <taxon>Pleurodeles</taxon>
    </lineage>
</organism>
<dbReference type="Proteomes" id="UP001066276">
    <property type="component" value="Chromosome 1_1"/>
</dbReference>
<proteinExistence type="predicted"/>
<evidence type="ECO:0000313" key="1">
    <source>
        <dbReference type="EMBL" id="KAJ1212616.1"/>
    </source>
</evidence>
<feature type="non-terminal residue" evidence="1">
    <location>
        <position position="69"/>
    </location>
</feature>
<sequence length="69" mass="7739">LLIRFGAVSGPALRSSDLPVCQRPRLPKIKKKRIQASDKVRGGVWSSFKEFRSSRMSAAQAPQNKEEKN</sequence>
<evidence type="ECO:0000313" key="2">
    <source>
        <dbReference type="Proteomes" id="UP001066276"/>
    </source>
</evidence>